<evidence type="ECO:0000313" key="2">
    <source>
        <dbReference type="Proteomes" id="UP000000739"/>
    </source>
</evidence>
<evidence type="ECO:0000313" key="1">
    <source>
        <dbReference type="EMBL" id="ACL06548.1"/>
    </source>
</evidence>
<proteinExistence type="predicted"/>
<dbReference type="Proteomes" id="UP000000739">
    <property type="component" value="Chromosome"/>
</dbReference>
<dbReference type="KEGG" id="dal:Dalk_4872"/>
<name>B8FDB7_DESAL</name>
<gene>
    <name evidence="1" type="ordered locus">Dalk_4872</name>
</gene>
<dbReference type="RefSeq" id="WP_015949585.1">
    <property type="nucleotide sequence ID" value="NC_011768.1"/>
</dbReference>
<protein>
    <submittedName>
        <fullName evidence="1">Uncharacterized protein</fullName>
    </submittedName>
</protein>
<keyword evidence="2" id="KW-1185">Reference proteome</keyword>
<reference evidence="1 2" key="1">
    <citation type="journal article" date="2012" name="Environ. Microbiol.">
        <title>The genome sequence of Desulfatibacillum alkenivorans AK-01: a blueprint for anaerobic alkane oxidation.</title>
        <authorList>
            <person name="Callaghan A.V."/>
            <person name="Morris B.E."/>
            <person name="Pereira I.A."/>
            <person name="McInerney M.J."/>
            <person name="Austin R.N."/>
            <person name="Groves J.T."/>
            <person name="Kukor J.J."/>
            <person name="Suflita J.M."/>
            <person name="Young L.Y."/>
            <person name="Zylstra G.J."/>
            <person name="Wawrik B."/>
        </authorList>
    </citation>
    <scope>NUCLEOTIDE SEQUENCE [LARGE SCALE GENOMIC DNA]</scope>
    <source>
        <strain evidence="1 2">AK-01</strain>
    </source>
</reference>
<dbReference type="AlphaFoldDB" id="B8FDB7"/>
<accession>B8FDB7</accession>
<sequence>MGYYLKAPMPEAQVAKMQNLAQTLRDDPVKGKHTDEMLQVSSGTIGIILEHLFIEPLNRVNAGAVSRKAASMGIKTGLSMFTKIARKSFAGFSPDQLLGFADWLEDGIGTD</sequence>
<dbReference type="EMBL" id="CP001322">
    <property type="protein sequence ID" value="ACL06548.1"/>
    <property type="molecule type" value="Genomic_DNA"/>
</dbReference>
<dbReference type="HOGENOM" id="CLU_2154245_0_0_7"/>
<organism evidence="1 2">
    <name type="scientific">Desulfatibacillum aliphaticivorans</name>
    <dbReference type="NCBI Taxonomy" id="218208"/>
    <lineage>
        <taxon>Bacteria</taxon>
        <taxon>Pseudomonadati</taxon>
        <taxon>Thermodesulfobacteriota</taxon>
        <taxon>Desulfobacteria</taxon>
        <taxon>Desulfobacterales</taxon>
        <taxon>Desulfatibacillaceae</taxon>
        <taxon>Desulfatibacillum</taxon>
    </lineage>
</organism>